<dbReference type="Gene3D" id="3.30.1360.10">
    <property type="entry name" value="RNA polymerase, RBP11-like subunit"/>
    <property type="match status" value="1"/>
</dbReference>
<dbReference type="HAMAP" id="MF_00059">
    <property type="entry name" value="RNApol_bact_RpoA"/>
    <property type="match status" value="1"/>
</dbReference>
<comment type="subunit">
    <text evidence="11">Homodimer. The RNAP catalytic core consists of 2 alpha, 1 beta, 1 beta' and 1 omega subunit. When a sigma factor is associated with the core the holoenzyme is formed, which can initiate transcription.</text>
</comment>
<dbReference type="GO" id="GO:0000428">
    <property type="term" value="C:DNA-directed RNA polymerase complex"/>
    <property type="evidence" value="ECO:0007669"/>
    <property type="project" value="UniProtKB-KW"/>
</dbReference>
<feature type="domain" description="DNA-directed RNA polymerase RpoA/D/Rpb3-type" evidence="12">
    <location>
        <begin position="21"/>
        <end position="229"/>
    </location>
</feature>
<comment type="similarity">
    <text evidence="1 11">Belongs to the RNA polymerase alpha chain family.</text>
</comment>
<evidence type="ECO:0000256" key="4">
    <source>
        <dbReference type="ARBA" id="ARBA00022478"/>
    </source>
</evidence>
<dbReference type="SUPFAM" id="SSF56553">
    <property type="entry name" value="Insert subdomain of RNA polymerase alpha subunit"/>
    <property type="match status" value="1"/>
</dbReference>
<evidence type="ECO:0000259" key="12">
    <source>
        <dbReference type="SMART" id="SM00662"/>
    </source>
</evidence>
<comment type="domain">
    <text evidence="11">The N-terminal domain is essential for RNAP assembly and basal transcription, whereas the C-terminal domain is involved in interaction with transcriptional regulators and with upstream promoter elements.</text>
</comment>
<dbReference type="FunFam" id="2.170.120.12:FF:000001">
    <property type="entry name" value="DNA-directed RNA polymerase subunit alpha"/>
    <property type="match status" value="1"/>
</dbReference>
<evidence type="ECO:0000256" key="7">
    <source>
        <dbReference type="ARBA" id="ARBA00023163"/>
    </source>
</evidence>
<keyword evidence="6 11" id="KW-0548">Nucleotidyltransferase</keyword>
<evidence type="ECO:0000256" key="3">
    <source>
        <dbReference type="ARBA" id="ARBA00015972"/>
    </source>
</evidence>
<dbReference type="InterPro" id="IPR011262">
    <property type="entry name" value="DNA-dir_RNA_pol_insert"/>
</dbReference>
<evidence type="ECO:0000256" key="6">
    <source>
        <dbReference type="ARBA" id="ARBA00022695"/>
    </source>
</evidence>
<dbReference type="GO" id="GO:0006351">
    <property type="term" value="P:DNA-templated transcription"/>
    <property type="evidence" value="ECO:0007669"/>
    <property type="project" value="UniProtKB-UniRule"/>
</dbReference>
<dbReference type="EMBL" id="MFFF01000027">
    <property type="protein sequence ID" value="OGE98677.1"/>
    <property type="molecule type" value="Genomic_DNA"/>
</dbReference>
<evidence type="ECO:0000256" key="2">
    <source>
        <dbReference type="ARBA" id="ARBA00012418"/>
    </source>
</evidence>
<dbReference type="Pfam" id="PF03118">
    <property type="entry name" value="RNA_pol_A_CTD"/>
    <property type="match status" value="1"/>
</dbReference>
<evidence type="ECO:0000256" key="9">
    <source>
        <dbReference type="ARBA" id="ARBA00033070"/>
    </source>
</evidence>
<dbReference type="InterPro" id="IPR011263">
    <property type="entry name" value="DNA-dir_RNA_pol_RpoA/D/Rpb3"/>
</dbReference>
<dbReference type="EC" id="2.7.7.6" evidence="2 11"/>
<evidence type="ECO:0000256" key="8">
    <source>
        <dbReference type="ARBA" id="ARBA00032524"/>
    </source>
</evidence>
<dbReference type="SMART" id="SM00662">
    <property type="entry name" value="RPOLD"/>
    <property type="match status" value="1"/>
</dbReference>
<dbReference type="NCBIfam" id="TIGR02027">
    <property type="entry name" value="rpoA"/>
    <property type="match status" value="1"/>
</dbReference>
<dbReference type="CDD" id="cd06928">
    <property type="entry name" value="RNAP_alpha_NTD"/>
    <property type="match status" value="1"/>
</dbReference>
<dbReference type="InterPro" id="IPR036603">
    <property type="entry name" value="RBP11-like"/>
</dbReference>
<dbReference type="GO" id="GO:0005737">
    <property type="term" value="C:cytoplasm"/>
    <property type="evidence" value="ECO:0007669"/>
    <property type="project" value="UniProtKB-ARBA"/>
</dbReference>
<name>A0A1F5Q984_9BACT</name>
<dbReference type="SUPFAM" id="SSF55257">
    <property type="entry name" value="RBP11-like subunits of RNA polymerase"/>
    <property type="match status" value="1"/>
</dbReference>
<evidence type="ECO:0000313" key="14">
    <source>
        <dbReference type="Proteomes" id="UP000177235"/>
    </source>
</evidence>
<dbReference type="Proteomes" id="UP000177235">
    <property type="component" value="Unassembled WGS sequence"/>
</dbReference>
<dbReference type="Pfam" id="PF01000">
    <property type="entry name" value="RNA_pol_A_bac"/>
    <property type="match status" value="1"/>
</dbReference>
<organism evidence="13 14">
    <name type="scientific">Candidatus Doudnabacteria bacterium RIFCSPLOWO2_02_FULL_48_13</name>
    <dbReference type="NCBI Taxonomy" id="1817845"/>
    <lineage>
        <taxon>Bacteria</taxon>
        <taxon>Candidatus Doudnaibacteriota</taxon>
    </lineage>
</organism>
<reference evidence="13 14" key="1">
    <citation type="journal article" date="2016" name="Nat. Commun.">
        <title>Thousands of microbial genomes shed light on interconnected biogeochemical processes in an aquifer system.</title>
        <authorList>
            <person name="Anantharaman K."/>
            <person name="Brown C.T."/>
            <person name="Hug L.A."/>
            <person name="Sharon I."/>
            <person name="Castelle C.J."/>
            <person name="Probst A.J."/>
            <person name="Thomas B.C."/>
            <person name="Singh A."/>
            <person name="Wilkins M.J."/>
            <person name="Karaoz U."/>
            <person name="Brodie E.L."/>
            <person name="Williams K.H."/>
            <person name="Hubbard S.S."/>
            <person name="Banfield J.F."/>
        </authorList>
    </citation>
    <scope>NUCLEOTIDE SEQUENCE [LARGE SCALE GENOMIC DNA]</scope>
</reference>
<dbReference type="AlphaFoldDB" id="A0A1F5Q984"/>
<evidence type="ECO:0000256" key="1">
    <source>
        <dbReference type="ARBA" id="ARBA00007123"/>
    </source>
</evidence>
<evidence type="ECO:0000256" key="5">
    <source>
        <dbReference type="ARBA" id="ARBA00022679"/>
    </source>
</evidence>
<feature type="region of interest" description="Alpha C-terminal domain (alpha-CTD)" evidence="11">
    <location>
        <begin position="250"/>
        <end position="313"/>
    </location>
</feature>
<dbReference type="InterPro" id="IPR036643">
    <property type="entry name" value="RNApol_insert_sf"/>
</dbReference>
<dbReference type="InterPro" id="IPR011260">
    <property type="entry name" value="RNAP_asu_C"/>
</dbReference>
<dbReference type="InterPro" id="IPR011773">
    <property type="entry name" value="DNA-dir_RpoA"/>
</dbReference>
<keyword evidence="5 11" id="KW-0808">Transferase</keyword>
<keyword evidence="4 11" id="KW-0240">DNA-directed RNA polymerase</keyword>
<dbReference type="GO" id="GO:0003677">
    <property type="term" value="F:DNA binding"/>
    <property type="evidence" value="ECO:0007669"/>
    <property type="project" value="UniProtKB-UniRule"/>
</dbReference>
<evidence type="ECO:0000256" key="10">
    <source>
        <dbReference type="ARBA" id="ARBA00048552"/>
    </source>
</evidence>
<evidence type="ECO:0000313" key="13">
    <source>
        <dbReference type="EMBL" id="OGE98677.1"/>
    </source>
</evidence>
<proteinExistence type="inferred from homology"/>
<dbReference type="Gene3D" id="1.10.150.20">
    <property type="entry name" value="5' to 3' exonuclease, C-terminal subdomain"/>
    <property type="match status" value="1"/>
</dbReference>
<dbReference type="NCBIfam" id="NF003519">
    <property type="entry name" value="PRK05182.2-5"/>
    <property type="match status" value="1"/>
</dbReference>
<dbReference type="Gene3D" id="2.170.120.12">
    <property type="entry name" value="DNA-directed RNA polymerase, insert domain"/>
    <property type="match status" value="1"/>
</dbReference>
<comment type="catalytic activity">
    <reaction evidence="10 11">
        <text>RNA(n) + a ribonucleoside 5'-triphosphate = RNA(n+1) + diphosphate</text>
        <dbReference type="Rhea" id="RHEA:21248"/>
        <dbReference type="Rhea" id="RHEA-COMP:14527"/>
        <dbReference type="Rhea" id="RHEA-COMP:17342"/>
        <dbReference type="ChEBI" id="CHEBI:33019"/>
        <dbReference type="ChEBI" id="CHEBI:61557"/>
        <dbReference type="ChEBI" id="CHEBI:140395"/>
        <dbReference type="EC" id="2.7.7.6"/>
    </reaction>
</comment>
<protein>
    <recommendedName>
        <fullName evidence="3 11">DNA-directed RNA polymerase subunit alpha</fullName>
        <shortName evidence="11">RNAP subunit alpha</shortName>
        <ecNumber evidence="2 11">2.7.7.6</ecNumber>
    </recommendedName>
    <alternativeName>
        <fullName evidence="9 11">RNA polymerase subunit alpha</fullName>
    </alternativeName>
    <alternativeName>
        <fullName evidence="8 11">Transcriptase subunit alpha</fullName>
    </alternativeName>
</protein>
<keyword evidence="7 11" id="KW-0804">Transcription</keyword>
<feature type="region of interest" description="Alpha N-terminal domain (alpha-NTD)" evidence="11">
    <location>
        <begin position="1"/>
        <end position="230"/>
    </location>
</feature>
<comment type="caution">
    <text evidence="13">The sequence shown here is derived from an EMBL/GenBank/DDBJ whole genome shotgun (WGS) entry which is preliminary data.</text>
</comment>
<dbReference type="GO" id="GO:0003899">
    <property type="term" value="F:DNA-directed RNA polymerase activity"/>
    <property type="evidence" value="ECO:0007669"/>
    <property type="project" value="UniProtKB-UniRule"/>
</dbReference>
<sequence>MLKGNIPLPNKVYWAKDEGAKSVVVIEPLYPGYGVTAGNALRRVLLSSLPGAAVTFVKIKGVDHEFSTINNVTEDVVDIILNLKQLRLRINADEPVRLELKAKGQKEIKAGHIKADSRVEIINPDLVIATLDNKNADMEMELIVEKGLGYVPVEMREAEKREIGMIAVDAIFTPVRNVNFEVQNVRVGQITNYDKLTITMETDGTITGREAMDIAAQILVDHFALLKTSEAPEIKAATEAPVEQTESVPADEAPVAEAAGLESLGLSNRAQNALLRNNIHNVEQLQGMDREGLSRLEGLGEKSIDEILKAIGK</sequence>
<comment type="function">
    <text evidence="11">DNA-dependent RNA polymerase catalyzes the transcription of DNA into RNA using the four ribonucleoside triphosphates as substrates.</text>
</comment>
<dbReference type="Pfam" id="PF01193">
    <property type="entry name" value="RNA_pol_L"/>
    <property type="match status" value="1"/>
</dbReference>
<evidence type="ECO:0000256" key="11">
    <source>
        <dbReference type="HAMAP-Rule" id="MF_00059"/>
    </source>
</evidence>
<accession>A0A1F5Q984</accession>
<dbReference type="GO" id="GO:0046983">
    <property type="term" value="F:protein dimerization activity"/>
    <property type="evidence" value="ECO:0007669"/>
    <property type="project" value="InterPro"/>
</dbReference>
<gene>
    <name evidence="11" type="primary">rpoA</name>
    <name evidence="13" type="ORF">A3J05_04405</name>
</gene>
<dbReference type="SUPFAM" id="SSF47789">
    <property type="entry name" value="C-terminal domain of RNA polymerase alpha subunit"/>
    <property type="match status" value="1"/>
</dbReference>